<keyword evidence="4 11" id="KW-0819">tRNA processing</keyword>
<keyword evidence="3 11" id="KW-0808">Transferase</keyword>
<dbReference type="Proteomes" id="UP000215383">
    <property type="component" value="Chromosome 1"/>
</dbReference>
<comment type="similarity">
    <text evidence="11">Belongs to the MnmA/TRMU family.</text>
</comment>
<evidence type="ECO:0000256" key="11">
    <source>
        <dbReference type="HAMAP-Rule" id="MF_00144"/>
    </source>
</evidence>
<evidence type="ECO:0000256" key="2">
    <source>
        <dbReference type="ARBA" id="ARBA00022555"/>
    </source>
</evidence>
<feature type="active site" description="Nucleophile" evidence="11">
    <location>
        <position position="98"/>
    </location>
</feature>
<dbReference type="RefSeq" id="WP_269457067.1">
    <property type="nucleotide sequence ID" value="NZ_LT906446.1"/>
</dbReference>
<protein>
    <recommendedName>
        <fullName evidence="11">tRNA-specific 2-thiouridylase MnmA</fullName>
        <ecNumber evidence="11">2.8.1.13</ecNumber>
    </recommendedName>
</protein>
<keyword evidence="15" id="KW-1185">Reference proteome</keyword>
<evidence type="ECO:0000256" key="9">
    <source>
        <dbReference type="ARBA" id="ARBA00051542"/>
    </source>
</evidence>
<feature type="region of interest" description="Interaction with tRNA" evidence="11">
    <location>
        <begin position="146"/>
        <end position="148"/>
    </location>
</feature>
<dbReference type="PANTHER" id="PTHR11933">
    <property type="entry name" value="TRNA 5-METHYLAMINOMETHYL-2-THIOURIDYLATE -METHYLTRANSFERASE"/>
    <property type="match status" value="1"/>
</dbReference>
<dbReference type="Pfam" id="PF03054">
    <property type="entry name" value="tRNA_Me_trans"/>
    <property type="match status" value="1"/>
</dbReference>
<dbReference type="EC" id="2.8.1.13" evidence="11"/>
<dbReference type="GO" id="GO:0005524">
    <property type="term" value="F:ATP binding"/>
    <property type="evidence" value="ECO:0007669"/>
    <property type="project" value="UniProtKB-KW"/>
</dbReference>
<feature type="site" description="Interaction with tRNA" evidence="11">
    <location>
        <position position="123"/>
    </location>
</feature>
<dbReference type="InterPro" id="IPR014729">
    <property type="entry name" value="Rossmann-like_a/b/a_fold"/>
</dbReference>
<feature type="binding site" evidence="11">
    <location>
        <begin position="10"/>
        <end position="17"/>
    </location>
    <ligand>
        <name>ATP</name>
        <dbReference type="ChEBI" id="CHEBI:30616"/>
    </ligand>
</feature>
<keyword evidence="1 11" id="KW-0963">Cytoplasm</keyword>
<dbReference type="Gene3D" id="3.40.50.620">
    <property type="entry name" value="HUPs"/>
    <property type="match status" value="1"/>
</dbReference>
<dbReference type="FunFam" id="2.40.30.10:FF:000023">
    <property type="entry name" value="tRNA-specific 2-thiouridylase MnmA"/>
    <property type="match status" value="1"/>
</dbReference>
<dbReference type="GO" id="GO:0000049">
    <property type="term" value="F:tRNA binding"/>
    <property type="evidence" value="ECO:0007669"/>
    <property type="project" value="UniProtKB-KW"/>
</dbReference>
<evidence type="ECO:0000256" key="4">
    <source>
        <dbReference type="ARBA" id="ARBA00022694"/>
    </source>
</evidence>
<dbReference type="Pfam" id="PF20258">
    <property type="entry name" value="tRNA_Me_trans_C"/>
    <property type="match status" value="1"/>
</dbReference>
<feature type="region of interest" description="Interaction with tRNA" evidence="11">
    <location>
        <begin position="302"/>
        <end position="303"/>
    </location>
</feature>
<feature type="domain" description="tRNA-specific 2-thiouridylase MnmA-like central" evidence="13">
    <location>
        <begin position="216"/>
        <end position="269"/>
    </location>
</feature>
<dbReference type="AlphaFoldDB" id="A0A239TM07"/>
<organism evidence="14 15">
    <name type="scientific">Megamonas hypermegale</name>
    <dbReference type="NCBI Taxonomy" id="158847"/>
    <lineage>
        <taxon>Bacteria</taxon>
        <taxon>Bacillati</taxon>
        <taxon>Bacillota</taxon>
        <taxon>Negativicutes</taxon>
        <taxon>Selenomonadales</taxon>
        <taxon>Selenomonadaceae</taxon>
        <taxon>Megamonas</taxon>
    </lineage>
</organism>
<evidence type="ECO:0000313" key="14">
    <source>
        <dbReference type="EMBL" id="SNU98622.1"/>
    </source>
</evidence>
<evidence type="ECO:0000256" key="3">
    <source>
        <dbReference type="ARBA" id="ARBA00022679"/>
    </source>
</evidence>
<evidence type="ECO:0000259" key="12">
    <source>
        <dbReference type="Pfam" id="PF20258"/>
    </source>
</evidence>
<dbReference type="eggNOG" id="COG0482">
    <property type="taxonomic scope" value="Bacteria"/>
</dbReference>
<dbReference type="PANTHER" id="PTHR11933:SF5">
    <property type="entry name" value="MITOCHONDRIAL TRNA-SPECIFIC 2-THIOURIDYLASE 1"/>
    <property type="match status" value="1"/>
</dbReference>
<comment type="catalytic activity">
    <reaction evidence="9 11">
        <text>S-sulfanyl-L-cysteinyl-[protein] + uridine(34) in tRNA + AH2 + ATP = 2-thiouridine(34) in tRNA + L-cysteinyl-[protein] + A + AMP + diphosphate + H(+)</text>
        <dbReference type="Rhea" id="RHEA:47032"/>
        <dbReference type="Rhea" id="RHEA-COMP:10131"/>
        <dbReference type="Rhea" id="RHEA-COMP:11726"/>
        <dbReference type="Rhea" id="RHEA-COMP:11727"/>
        <dbReference type="Rhea" id="RHEA-COMP:11728"/>
        <dbReference type="ChEBI" id="CHEBI:13193"/>
        <dbReference type="ChEBI" id="CHEBI:15378"/>
        <dbReference type="ChEBI" id="CHEBI:17499"/>
        <dbReference type="ChEBI" id="CHEBI:29950"/>
        <dbReference type="ChEBI" id="CHEBI:30616"/>
        <dbReference type="ChEBI" id="CHEBI:33019"/>
        <dbReference type="ChEBI" id="CHEBI:61963"/>
        <dbReference type="ChEBI" id="CHEBI:65315"/>
        <dbReference type="ChEBI" id="CHEBI:87170"/>
        <dbReference type="ChEBI" id="CHEBI:456215"/>
        <dbReference type="EC" id="2.8.1.13"/>
    </reaction>
</comment>
<keyword evidence="7 11" id="KW-0694">RNA-binding</keyword>
<comment type="subcellular location">
    <subcellularLocation>
        <location evidence="11">Cytoplasm</location>
    </subcellularLocation>
</comment>
<dbReference type="GeneID" id="78506976"/>
<gene>
    <name evidence="11 14" type="primary">mnmA</name>
    <name evidence="14" type="ORF">SAMEA4364220_00960</name>
</gene>
<dbReference type="Gene3D" id="2.30.30.280">
    <property type="entry name" value="Adenine nucleotide alpha hydrolases-like domains"/>
    <property type="match status" value="1"/>
</dbReference>
<comment type="function">
    <text evidence="10 11">Catalyzes the 2-thiolation of uridine at the wobble position (U34) of tRNA, leading to the formation of s(2)U34.</text>
</comment>
<accession>A0A239TM07</accession>
<dbReference type="FunFam" id="2.30.30.280:FF:000001">
    <property type="entry name" value="tRNA-specific 2-thiouridylase MnmA"/>
    <property type="match status" value="1"/>
</dbReference>
<evidence type="ECO:0000256" key="1">
    <source>
        <dbReference type="ARBA" id="ARBA00022490"/>
    </source>
</evidence>
<feature type="binding site" evidence="11">
    <location>
        <position position="122"/>
    </location>
    <ligand>
        <name>ATP</name>
        <dbReference type="ChEBI" id="CHEBI:30616"/>
    </ligand>
</feature>
<feature type="site" description="Interaction with tRNA" evidence="11">
    <location>
        <position position="336"/>
    </location>
</feature>
<reference evidence="14 15" key="1">
    <citation type="submission" date="2017-06" db="EMBL/GenBank/DDBJ databases">
        <authorList>
            <consortium name="Pathogen Informatics"/>
        </authorList>
    </citation>
    <scope>NUCLEOTIDE SEQUENCE [LARGE SCALE GENOMIC DNA]</scope>
    <source>
        <strain evidence="14 15">NCTC10570</strain>
    </source>
</reference>
<feature type="active site" description="Cysteine persulfide intermediate" evidence="11">
    <location>
        <position position="196"/>
    </location>
</feature>
<dbReference type="GO" id="GO:0002143">
    <property type="term" value="P:tRNA wobble position uridine thiolation"/>
    <property type="evidence" value="ECO:0007669"/>
    <property type="project" value="TreeGrafter"/>
</dbReference>
<keyword evidence="6 11" id="KW-0067">ATP-binding</keyword>
<dbReference type="GO" id="GO:0005737">
    <property type="term" value="C:cytoplasm"/>
    <property type="evidence" value="ECO:0007669"/>
    <property type="project" value="UniProtKB-SubCell"/>
</dbReference>
<keyword evidence="5 11" id="KW-0547">Nucleotide-binding</keyword>
<dbReference type="GO" id="GO:0103016">
    <property type="term" value="F:tRNA-uridine 2-sulfurtransferase activity"/>
    <property type="evidence" value="ECO:0007669"/>
    <property type="project" value="UniProtKB-EC"/>
</dbReference>
<evidence type="ECO:0000256" key="5">
    <source>
        <dbReference type="ARBA" id="ARBA00022741"/>
    </source>
</evidence>
<sequence length="357" mass="39405">MKKNKKIAVAMSGGVDSSLTAALLLKQGFDIFGVTMTLSDDSREEGGSTAITDAKKVADTLGIEHHVVNYHGSFKQNVIDYFIREYSHGRTPNPCVACNNKIKFGSLLEDCLKLGADAVATGHYARIEYDENSQRYLLKKGLDVRKDQSYVLYTLNQFALSHFLLPLGDYTKAETREMAEKLDLPVAHKPESQEICFIPNDDYKAYIKAKAPKILKPGDIVDTEGNVLGRHEGVPLYTVGQRKGLGIAAAHPLYVVGLDVKHNRVIVGKNTETYAQGLVAQNLNFITKDDFTKPFTTTAKIRYGSRECECEVSPLADGKLAKVIFKEKQRAITPGQSVVFYDDDIIVGGGVIKQVIR</sequence>
<evidence type="ECO:0000256" key="8">
    <source>
        <dbReference type="ARBA" id="ARBA00023157"/>
    </source>
</evidence>
<evidence type="ECO:0000256" key="10">
    <source>
        <dbReference type="ARBA" id="ARBA00056575"/>
    </source>
</evidence>
<dbReference type="SUPFAM" id="SSF52402">
    <property type="entry name" value="Adenine nucleotide alpha hydrolases-like"/>
    <property type="match status" value="1"/>
</dbReference>
<proteinExistence type="inferred from homology"/>
<feature type="domain" description="tRNA-specific 2-thiouridylase MnmA-like C-terminal" evidence="12">
    <location>
        <begin position="276"/>
        <end position="352"/>
    </location>
</feature>
<dbReference type="CDD" id="cd01998">
    <property type="entry name" value="MnmA_TRMU-like"/>
    <property type="match status" value="1"/>
</dbReference>
<comment type="caution">
    <text evidence="11">Lacks conserved residue(s) required for the propagation of feature annotation.</text>
</comment>
<dbReference type="EMBL" id="LT906446">
    <property type="protein sequence ID" value="SNU98622.1"/>
    <property type="molecule type" value="Genomic_DNA"/>
</dbReference>
<evidence type="ECO:0000259" key="13">
    <source>
        <dbReference type="Pfam" id="PF20259"/>
    </source>
</evidence>
<dbReference type="InterPro" id="IPR046885">
    <property type="entry name" value="MnmA-like_C"/>
</dbReference>
<dbReference type="InterPro" id="IPR046884">
    <property type="entry name" value="MnmA-like_central"/>
</dbReference>
<dbReference type="InterPro" id="IPR004506">
    <property type="entry name" value="MnmA-like"/>
</dbReference>
<dbReference type="FunFam" id="3.40.50.620:FF:000115">
    <property type="entry name" value="tRNA-specific 2-thiouridylase MnmA"/>
    <property type="match status" value="1"/>
</dbReference>
<dbReference type="NCBIfam" id="NF001138">
    <property type="entry name" value="PRK00143.1"/>
    <property type="match status" value="1"/>
</dbReference>
<dbReference type="Gene3D" id="2.40.30.10">
    <property type="entry name" value="Translation factors"/>
    <property type="match status" value="1"/>
</dbReference>
<dbReference type="InterPro" id="IPR023382">
    <property type="entry name" value="MnmA-like_central_sf"/>
</dbReference>
<evidence type="ECO:0000256" key="7">
    <source>
        <dbReference type="ARBA" id="ARBA00022884"/>
    </source>
</evidence>
<name>A0A239TM07_9FIRM</name>
<dbReference type="HAMAP" id="MF_00144">
    <property type="entry name" value="tRNA_thiouridyl_MnmA"/>
    <property type="match status" value="1"/>
</dbReference>
<dbReference type="NCBIfam" id="TIGR00420">
    <property type="entry name" value="trmU"/>
    <property type="match status" value="1"/>
</dbReference>
<dbReference type="Pfam" id="PF20259">
    <property type="entry name" value="tRNA_Me_trans_M"/>
    <property type="match status" value="1"/>
</dbReference>
<keyword evidence="2 11" id="KW-0820">tRNA-binding</keyword>
<evidence type="ECO:0000313" key="15">
    <source>
        <dbReference type="Proteomes" id="UP000215383"/>
    </source>
</evidence>
<feature type="binding site" evidence="11">
    <location>
        <position position="36"/>
    </location>
    <ligand>
        <name>ATP</name>
        <dbReference type="ChEBI" id="CHEBI:30616"/>
    </ligand>
</feature>
<keyword evidence="8" id="KW-1015">Disulfide bond</keyword>
<evidence type="ECO:0000256" key="6">
    <source>
        <dbReference type="ARBA" id="ARBA00022840"/>
    </source>
</evidence>